<feature type="transmembrane region" description="Helical" evidence="6">
    <location>
        <begin position="128"/>
        <end position="146"/>
    </location>
</feature>
<keyword evidence="3 6" id="KW-0812">Transmembrane</keyword>
<feature type="transmembrane region" description="Helical" evidence="6">
    <location>
        <begin position="31"/>
        <end position="54"/>
    </location>
</feature>
<evidence type="ECO:0000256" key="2">
    <source>
        <dbReference type="ARBA" id="ARBA00022475"/>
    </source>
</evidence>
<proteinExistence type="predicted"/>
<dbReference type="PATRIC" id="fig|1197174.4.peg.2433"/>
<sequence length="152" mass="16801">MQEQQKTDNHLRPKEADPLISRLNGVIGHCIRLLAVMMVLVIILCILDVGLVLYEKLSSPPHFLLELNDIFAVFASFLAVLIAIEIFANIILYLRDDVIHVKLVIATALMAIARKVIVLDFATIAAEYVFAIGVVVLALGVTYYLVASKART</sequence>
<feature type="transmembrane region" description="Helical" evidence="6">
    <location>
        <begin position="70"/>
        <end position="94"/>
    </location>
</feature>
<dbReference type="AlphaFoldDB" id="J1Q1A3"/>
<comment type="caution">
    <text evidence="7">The sequence shown here is derived from an EMBL/GenBank/DDBJ whole genome shotgun (WGS) entry which is preliminary data.</text>
</comment>
<organism evidence="7 8">
    <name type="scientific">Alishewanella aestuarii B11</name>
    <dbReference type="NCBI Taxonomy" id="1197174"/>
    <lineage>
        <taxon>Bacteria</taxon>
        <taxon>Pseudomonadati</taxon>
        <taxon>Pseudomonadota</taxon>
        <taxon>Gammaproteobacteria</taxon>
        <taxon>Alteromonadales</taxon>
        <taxon>Alteromonadaceae</taxon>
        <taxon>Alishewanella</taxon>
    </lineage>
</organism>
<dbReference type="Pfam" id="PF06146">
    <property type="entry name" value="PsiE"/>
    <property type="match status" value="1"/>
</dbReference>
<protein>
    <recommendedName>
        <fullName evidence="9">Phosphate-starvation-inducible E-like protein</fullName>
    </recommendedName>
</protein>
<dbReference type="Proteomes" id="UP000012043">
    <property type="component" value="Unassembled WGS sequence"/>
</dbReference>
<reference evidence="7 8" key="1">
    <citation type="journal article" date="2012" name="J. Bacteriol.">
        <title>Genome Sequence of Pectin-Degrading Alishewanella aestuarii Strain B11T, Isolated from Tidal Flat Sediment.</title>
        <authorList>
            <person name="Jung J."/>
            <person name="Choi S."/>
            <person name="Chun J."/>
            <person name="Park W."/>
        </authorList>
    </citation>
    <scope>NUCLEOTIDE SEQUENCE [LARGE SCALE GENOMIC DNA]</scope>
    <source>
        <strain evidence="7 8">B11</strain>
    </source>
</reference>
<evidence type="ECO:0000256" key="1">
    <source>
        <dbReference type="ARBA" id="ARBA00004651"/>
    </source>
</evidence>
<dbReference type="RefSeq" id="WP_008609429.1">
    <property type="nucleotide sequence ID" value="NZ_ALAB01000028.1"/>
</dbReference>
<keyword evidence="2" id="KW-1003">Cell membrane</keyword>
<keyword evidence="4 6" id="KW-1133">Transmembrane helix</keyword>
<evidence type="ECO:0008006" key="9">
    <source>
        <dbReference type="Google" id="ProtNLM"/>
    </source>
</evidence>
<evidence type="ECO:0000256" key="5">
    <source>
        <dbReference type="ARBA" id="ARBA00023136"/>
    </source>
</evidence>
<dbReference type="GO" id="GO:0005886">
    <property type="term" value="C:plasma membrane"/>
    <property type="evidence" value="ECO:0007669"/>
    <property type="project" value="UniProtKB-SubCell"/>
</dbReference>
<evidence type="ECO:0000256" key="6">
    <source>
        <dbReference type="SAM" id="Phobius"/>
    </source>
</evidence>
<feature type="transmembrane region" description="Helical" evidence="6">
    <location>
        <begin position="101"/>
        <end position="122"/>
    </location>
</feature>
<evidence type="ECO:0000313" key="7">
    <source>
        <dbReference type="EMBL" id="EJI84813.1"/>
    </source>
</evidence>
<name>J1Q1A3_9ALTE</name>
<evidence type="ECO:0000256" key="4">
    <source>
        <dbReference type="ARBA" id="ARBA00022989"/>
    </source>
</evidence>
<dbReference type="EMBL" id="ALAB01000028">
    <property type="protein sequence ID" value="EJI84813.1"/>
    <property type="molecule type" value="Genomic_DNA"/>
</dbReference>
<comment type="subcellular location">
    <subcellularLocation>
        <location evidence="1">Cell membrane</location>
        <topology evidence="1">Multi-pass membrane protein</topology>
    </subcellularLocation>
</comment>
<dbReference type="InterPro" id="IPR020948">
    <property type="entry name" value="P_starv_induced_PsiE-like"/>
</dbReference>
<keyword evidence="8" id="KW-1185">Reference proteome</keyword>
<accession>J1Q1A3</accession>
<evidence type="ECO:0000313" key="8">
    <source>
        <dbReference type="Proteomes" id="UP000012043"/>
    </source>
</evidence>
<keyword evidence="5 6" id="KW-0472">Membrane</keyword>
<evidence type="ECO:0000256" key="3">
    <source>
        <dbReference type="ARBA" id="ARBA00022692"/>
    </source>
</evidence>
<gene>
    <name evidence="7" type="ORF">AEST_24880</name>
</gene>